<reference evidence="3" key="1">
    <citation type="journal article" date="2020" name="bioRxiv">
        <title>Chromosome-level reference genome of the European wasp spider Argiope bruennichi: a resource for studies on range expansion and evolutionary adaptation.</title>
        <authorList>
            <person name="Sheffer M.M."/>
            <person name="Hoppe A."/>
            <person name="Krehenwinkel H."/>
            <person name="Uhl G."/>
            <person name="Kuss A.W."/>
            <person name="Jensen L."/>
            <person name="Jensen C."/>
            <person name="Gillespie R.G."/>
            <person name="Hoff K.J."/>
            <person name="Prost S."/>
        </authorList>
    </citation>
    <scope>NUCLEOTIDE SEQUENCE</scope>
</reference>
<dbReference type="GO" id="GO:0003676">
    <property type="term" value="F:nucleic acid binding"/>
    <property type="evidence" value="ECO:0007669"/>
    <property type="project" value="InterPro"/>
</dbReference>
<dbReference type="InterPro" id="IPR012337">
    <property type="entry name" value="RNaseH-like_sf"/>
</dbReference>
<name>A0A8T0FZ35_ARGBR</name>
<evidence type="ECO:0000313" key="4">
    <source>
        <dbReference type="Proteomes" id="UP000807504"/>
    </source>
</evidence>
<dbReference type="InterPro" id="IPR041588">
    <property type="entry name" value="Integrase_H2C2"/>
</dbReference>
<organism evidence="3 4">
    <name type="scientific">Argiope bruennichi</name>
    <name type="common">Wasp spider</name>
    <name type="synonym">Aranea bruennichi</name>
    <dbReference type="NCBI Taxonomy" id="94029"/>
    <lineage>
        <taxon>Eukaryota</taxon>
        <taxon>Metazoa</taxon>
        <taxon>Ecdysozoa</taxon>
        <taxon>Arthropoda</taxon>
        <taxon>Chelicerata</taxon>
        <taxon>Arachnida</taxon>
        <taxon>Araneae</taxon>
        <taxon>Araneomorphae</taxon>
        <taxon>Entelegynae</taxon>
        <taxon>Araneoidea</taxon>
        <taxon>Araneidae</taxon>
        <taxon>Argiope</taxon>
    </lineage>
</organism>
<dbReference type="Gene3D" id="1.10.340.70">
    <property type="match status" value="1"/>
</dbReference>
<dbReference type="EMBL" id="JABXBU010000001">
    <property type="protein sequence ID" value="KAF8795525.1"/>
    <property type="molecule type" value="Genomic_DNA"/>
</dbReference>
<accession>A0A8T0FZ35</accession>
<dbReference type="InterPro" id="IPR050951">
    <property type="entry name" value="Retrovirus_Pol_polyprotein"/>
</dbReference>
<dbReference type="PANTHER" id="PTHR37984:SF15">
    <property type="entry name" value="INTEGRASE CATALYTIC DOMAIN-CONTAINING PROTEIN"/>
    <property type="match status" value="1"/>
</dbReference>
<gene>
    <name evidence="3" type="ORF">HNY73_000017</name>
</gene>
<feature type="domain" description="Integrase catalytic" evidence="2">
    <location>
        <begin position="90"/>
        <end position="259"/>
    </location>
</feature>
<evidence type="ECO:0000313" key="3">
    <source>
        <dbReference type="EMBL" id="KAF8795525.1"/>
    </source>
</evidence>
<evidence type="ECO:0000259" key="2">
    <source>
        <dbReference type="PROSITE" id="PS50994"/>
    </source>
</evidence>
<dbReference type="AlphaFoldDB" id="A0A8T0FZ35"/>
<evidence type="ECO:0000256" key="1">
    <source>
        <dbReference type="ARBA" id="ARBA00012493"/>
    </source>
</evidence>
<dbReference type="GO" id="GO:0003964">
    <property type="term" value="F:RNA-directed DNA polymerase activity"/>
    <property type="evidence" value="ECO:0007669"/>
    <property type="project" value="UniProtKB-EC"/>
</dbReference>
<keyword evidence="4" id="KW-1185">Reference proteome</keyword>
<dbReference type="Pfam" id="PF17921">
    <property type="entry name" value="Integrase_H2C2"/>
    <property type="match status" value="1"/>
</dbReference>
<dbReference type="GO" id="GO:0015074">
    <property type="term" value="P:DNA integration"/>
    <property type="evidence" value="ECO:0007669"/>
    <property type="project" value="InterPro"/>
</dbReference>
<dbReference type="Proteomes" id="UP000807504">
    <property type="component" value="Unassembled WGS sequence"/>
</dbReference>
<proteinExistence type="predicted"/>
<comment type="caution">
    <text evidence="3">The sequence shown here is derived from an EMBL/GenBank/DDBJ whole genome shotgun (WGS) entry which is preliminary data.</text>
</comment>
<dbReference type="Pfam" id="PF00665">
    <property type="entry name" value="rve"/>
    <property type="match status" value="1"/>
</dbReference>
<sequence>MVQIPIPDTDKSIYCKPPTVTAQTSPQNFRQQIFSTHTLPHTRIRSTRKLMTERFIWPNINKDGQLWCRECMECQRFKVQRHTKSALRDFKVPPECFQHVHIDIVGPLPSYQGFRYLLTMICRFSRPVEALLMTDQSNETVAKDMISTWISRFGIPQRITSDQGGQFGSQFFSSLSKYFDFQKSRTAAYHPQSNRLIKRQHGIKKKKQILGRRFTFASSWITLGTDIRYRTLFSLVSLWKSPLLTRRIRHHAPYVVSVA</sequence>
<dbReference type="Gene3D" id="3.30.420.10">
    <property type="entry name" value="Ribonuclease H-like superfamily/Ribonuclease H"/>
    <property type="match status" value="1"/>
</dbReference>
<dbReference type="PANTHER" id="PTHR37984">
    <property type="entry name" value="PROTEIN CBG26694"/>
    <property type="match status" value="1"/>
</dbReference>
<dbReference type="InterPro" id="IPR001584">
    <property type="entry name" value="Integrase_cat-core"/>
</dbReference>
<dbReference type="InterPro" id="IPR036397">
    <property type="entry name" value="RNaseH_sf"/>
</dbReference>
<reference evidence="3" key="2">
    <citation type="submission" date="2020-06" db="EMBL/GenBank/DDBJ databases">
        <authorList>
            <person name="Sheffer M."/>
        </authorList>
    </citation>
    <scope>NUCLEOTIDE SEQUENCE</scope>
</reference>
<dbReference type="EC" id="2.7.7.49" evidence="1"/>
<dbReference type="PROSITE" id="PS50994">
    <property type="entry name" value="INTEGRASE"/>
    <property type="match status" value="1"/>
</dbReference>
<protein>
    <recommendedName>
        <fullName evidence="1">RNA-directed DNA polymerase</fullName>
        <ecNumber evidence="1">2.7.7.49</ecNumber>
    </recommendedName>
</protein>
<dbReference type="SUPFAM" id="SSF53098">
    <property type="entry name" value="Ribonuclease H-like"/>
    <property type="match status" value="1"/>
</dbReference>